<dbReference type="EMBL" id="CM037152">
    <property type="protein sequence ID" value="KAH7835669.1"/>
    <property type="molecule type" value="Genomic_DNA"/>
</dbReference>
<evidence type="ECO:0000313" key="2">
    <source>
        <dbReference type="Proteomes" id="UP000828048"/>
    </source>
</evidence>
<name>A0ACB7X4R2_9ERIC</name>
<keyword evidence="2" id="KW-1185">Reference proteome</keyword>
<comment type="caution">
    <text evidence="1">The sequence shown here is derived from an EMBL/GenBank/DDBJ whole genome shotgun (WGS) entry which is preliminary data.</text>
</comment>
<accession>A0ACB7X4R2</accession>
<dbReference type="Proteomes" id="UP000828048">
    <property type="component" value="Chromosome 2"/>
</dbReference>
<proteinExistence type="predicted"/>
<gene>
    <name evidence="1" type="ORF">Vadar_028578</name>
</gene>
<reference evidence="1 2" key="1">
    <citation type="journal article" date="2021" name="Hortic Res">
        <title>High-quality reference genome and annotation aids understanding of berry development for evergreen blueberry (Vaccinium darrowii).</title>
        <authorList>
            <person name="Yu J."/>
            <person name="Hulse-Kemp A.M."/>
            <person name="Babiker E."/>
            <person name="Staton M."/>
        </authorList>
    </citation>
    <scope>NUCLEOTIDE SEQUENCE [LARGE SCALE GENOMIC DNA]</scope>
    <source>
        <strain evidence="2">cv. NJ 8807/NJ 8810</strain>
        <tissue evidence="1">Young leaf</tissue>
    </source>
</reference>
<protein>
    <submittedName>
        <fullName evidence="1">Uncharacterized protein</fullName>
    </submittedName>
</protein>
<organism evidence="1 2">
    <name type="scientific">Vaccinium darrowii</name>
    <dbReference type="NCBI Taxonomy" id="229202"/>
    <lineage>
        <taxon>Eukaryota</taxon>
        <taxon>Viridiplantae</taxon>
        <taxon>Streptophyta</taxon>
        <taxon>Embryophyta</taxon>
        <taxon>Tracheophyta</taxon>
        <taxon>Spermatophyta</taxon>
        <taxon>Magnoliopsida</taxon>
        <taxon>eudicotyledons</taxon>
        <taxon>Gunneridae</taxon>
        <taxon>Pentapetalae</taxon>
        <taxon>asterids</taxon>
        <taxon>Ericales</taxon>
        <taxon>Ericaceae</taxon>
        <taxon>Vaccinioideae</taxon>
        <taxon>Vaccinieae</taxon>
        <taxon>Vaccinium</taxon>
    </lineage>
</organism>
<sequence>MEIQRLFLSLTSLLLCLFIFFPHSTAAAPVGICYGRVANNLPPPSNAVNLIKSNGITTVRLFNTDPETLTAFSGSGISLMIGIPNEILPSLANGPVDASLQWLQSNLFAHIPPNQIRYIAIGNEILLRDTFYSPYIVPAMQNMHKALQTLNLADTIKLSSAHAASILSNSYPPSAGAFDPNFLPVMIPLLQFLRDTQSPLMVNVYPYFSYVNNPQYVSLDSVLFRSTNIENDQNLGYDNVFDMTVDAFAYAMEREGFGGIPVVVTETGWPTGGGAAASPENALAYNGNVVRRALENVGTPKRPGVGVEVFLFDLFDENEKDGEEFEKHFGVFGVDGVKAYGLNFS</sequence>
<evidence type="ECO:0000313" key="1">
    <source>
        <dbReference type="EMBL" id="KAH7835669.1"/>
    </source>
</evidence>